<keyword evidence="4" id="KW-1185">Reference proteome</keyword>
<feature type="transmembrane region" description="Helical" evidence="1">
    <location>
        <begin position="607"/>
        <end position="627"/>
    </location>
</feature>
<comment type="caution">
    <text evidence="3">The sequence shown here is derived from an EMBL/GenBank/DDBJ whole genome shotgun (WGS) entry which is preliminary data.</text>
</comment>
<name>A0AA36JEN5_9DINO</name>
<feature type="transmembrane region" description="Helical" evidence="1">
    <location>
        <begin position="537"/>
        <end position="557"/>
    </location>
</feature>
<keyword evidence="1" id="KW-0472">Membrane</keyword>
<dbReference type="SUPFAM" id="SSF52200">
    <property type="entry name" value="Toll/Interleukin receptor TIR domain"/>
    <property type="match status" value="1"/>
</dbReference>
<dbReference type="Gene3D" id="2.10.50.10">
    <property type="entry name" value="Tumor Necrosis Factor Receptor, subunit A, domain 2"/>
    <property type="match status" value="2"/>
</dbReference>
<dbReference type="AlphaFoldDB" id="A0AA36JEN5"/>
<keyword evidence="1" id="KW-0812">Transmembrane</keyword>
<evidence type="ECO:0000259" key="2">
    <source>
        <dbReference type="Pfam" id="PF07699"/>
    </source>
</evidence>
<dbReference type="EMBL" id="CAUJNA010003556">
    <property type="protein sequence ID" value="CAJ1404800.1"/>
    <property type="molecule type" value="Genomic_DNA"/>
</dbReference>
<feature type="transmembrane region" description="Helical" evidence="1">
    <location>
        <begin position="507"/>
        <end position="525"/>
    </location>
</feature>
<organism evidence="3 4">
    <name type="scientific">Effrenium voratum</name>
    <dbReference type="NCBI Taxonomy" id="2562239"/>
    <lineage>
        <taxon>Eukaryota</taxon>
        <taxon>Sar</taxon>
        <taxon>Alveolata</taxon>
        <taxon>Dinophyceae</taxon>
        <taxon>Suessiales</taxon>
        <taxon>Symbiodiniaceae</taxon>
        <taxon>Effrenium</taxon>
    </lineage>
</organism>
<dbReference type="Gene3D" id="3.40.50.10140">
    <property type="entry name" value="Toll/interleukin-1 receptor homology (TIR) domain"/>
    <property type="match status" value="1"/>
</dbReference>
<feature type="transmembrane region" description="Helical" evidence="1">
    <location>
        <begin position="639"/>
        <end position="658"/>
    </location>
</feature>
<feature type="domain" description="Tyrosine-protein kinase ephrin type A/B receptor-like" evidence="2">
    <location>
        <begin position="365"/>
        <end position="413"/>
    </location>
</feature>
<dbReference type="InterPro" id="IPR011641">
    <property type="entry name" value="Tyr-kin_ephrin_A/B_rcpt-like"/>
</dbReference>
<dbReference type="CDD" id="cd00185">
    <property type="entry name" value="TNFRSF"/>
    <property type="match status" value="1"/>
</dbReference>
<dbReference type="SMART" id="SM01411">
    <property type="entry name" value="Ephrin_rec_like"/>
    <property type="match status" value="2"/>
</dbReference>
<evidence type="ECO:0000256" key="1">
    <source>
        <dbReference type="SAM" id="Phobius"/>
    </source>
</evidence>
<proteinExistence type="predicted"/>
<feature type="transmembrane region" description="Helical" evidence="1">
    <location>
        <begin position="802"/>
        <end position="820"/>
    </location>
</feature>
<protein>
    <recommendedName>
        <fullName evidence="2">Tyrosine-protein kinase ephrin type A/B receptor-like domain-containing protein</fullName>
    </recommendedName>
</protein>
<accession>A0AA36JEN5</accession>
<evidence type="ECO:0000313" key="4">
    <source>
        <dbReference type="Proteomes" id="UP001178507"/>
    </source>
</evidence>
<dbReference type="Proteomes" id="UP001178507">
    <property type="component" value="Unassembled WGS sequence"/>
</dbReference>
<sequence length="1239" mass="138574">MWQASESAPCLSWRASRGRMGGPRITQRVFTQAWEEDAISLDFYRTYYYANQSFYVPKKFFASIYELKNEELLECSEWEGLWVGTSIRISNWVEKYIGISGDMDGIAQGEQMQFPRCSEGYWWLAPACRGSPQMCIPVLIENRRGNVFLEYMQKAAAWRLPWAISFASNTQFRTRLNETPVIWNHQTPAADYLNLKPVLVQFPSFSKEVYEQGLRINEEPAWPYSKLVARDLERWLPDVREMLQKSWWTVDEAEKFQLESVETSEGFYPDAEEVACSWLRNTRDRWRHWIPSKSTCFAGQGLFDLSTKTFQSNRSEDSVCRTCLPGTHSFGIWDELGSTAECRPCSPGLSQPSVGSRECTQCPPGTFSANLGAVVCEVCPQGAFQDGFGQSSCVQCAEGTTTLIRGATRSEDCECSPGLYLHNITTCRICPKGLECAGGYTSPKQLAGMYAELHDGGFSVFLCKDQQHCPKGPPGTCAPGRVRRGCGSCSAGRQASADGSCAECEPWAVGTWLLLLAMMGAGLKATKWIGKTIRRAALTVAVLGVIFGQVVVCMQSVEAIAQFSLNLTEPAKTLLEILSVFSLNLERFHLSCFFSTESAVMEYSVQLLIYPVFFVATILFWPLFRWIFRMPMPSFNEYFALHGMLLVALLTSLTLIVLQPLQCRGNPNGLNTVRARPDVTCWTSEEHTVMVAMSVAGVLVYPSATLAAVAFCTWQYPIWLKSQAGLQHFDAWSFLFGRFLPQRFYFGLLLCIVNLVTALIPIMMVSAPALQVGMMAVVLWFRQASQCLLWPWRYKLANYNDLALSAGTLLLLNLVCPLLIIDDQDATRLLSILISVSFVALPSCTCFAGMCSLSAMHTAEQFDMFLCHHKSGTGAFCRLMALTLSSHTNCKVFLDSDCLEDVTTIFDTIRFRCRALVAVLSPDTLLRVWCVAEMTTAYRSNIPVLPLYCDDFAFPCEDGLNHLESSWTEGQLESLNSHGLRMEYVKEALRHISSYAHYTVNRKDTLTNQQAMILKLAEPLNLKWIKARDLTSIASRFSGSFSSKLFTDASDARILICSCQDPEVISASLVLQMLVQAQLQQLVHFVRFSSELRQAKVSCPVLVILSKAAFLDAAFADCIVLLFELQFRMLLINDSTFQFPSNEELTRIGSLQGAQALAAFRDLLKIIALALTPTTRMDIVHKQVSLICHRLGDIEDRTPLSPSVTPGSLANDLDSEVEPEFEELAGKPNVETGYVHECF</sequence>
<feature type="transmembrane region" description="Helical" evidence="1">
    <location>
        <begin position="832"/>
        <end position="856"/>
    </location>
</feature>
<dbReference type="PANTHER" id="PTHR46967:SF2">
    <property type="entry name" value="SUSHI, VON WILLEBRAND FACTOR TYPE A, EGF AND PENTRAXIN DOMAIN-CONTAINING PROTEIN 1-LIKE"/>
    <property type="match status" value="1"/>
</dbReference>
<dbReference type="Pfam" id="PF07699">
    <property type="entry name" value="Ephrin_rec_like"/>
    <property type="match status" value="1"/>
</dbReference>
<reference evidence="3" key="1">
    <citation type="submission" date="2023-08" db="EMBL/GenBank/DDBJ databases">
        <authorList>
            <person name="Chen Y."/>
            <person name="Shah S."/>
            <person name="Dougan E. K."/>
            <person name="Thang M."/>
            <person name="Chan C."/>
        </authorList>
    </citation>
    <scope>NUCLEOTIDE SEQUENCE</scope>
</reference>
<keyword evidence="1" id="KW-1133">Transmembrane helix</keyword>
<dbReference type="PANTHER" id="PTHR46967">
    <property type="entry name" value="INSULIN-LIKE GROWTH FACTOR BINDING PROTEIN,N-TERMINAL"/>
    <property type="match status" value="1"/>
</dbReference>
<dbReference type="InterPro" id="IPR009030">
    <property type="entry name" value="Growth_fac_rcpt_cys_sf"/>
</dbReference>
<dbReference type="SUPFAM" id="SSF57184">
    <property type="entry name" value="Growth factor receptor domain"/>
    <property type="match status" value="1"/>
</dbReference>
<feature type="transmembrane region" description="Helical" evidence="1">
    <location>
        <begin position="689"/>
        <end position="714"/>
    </location>
</feature>
<gene>
    <name evidence="3" type="ORF">EVOR1521_LOCUS27183</name>
</gene>
<dbReference type="InterPro" id="IPR035897">
    <property type="entry name" value="Toll_tir_struct_dom_sf"/>
</dbReference>
<evidence type="ECO:0000313" key="3">
    <source>
        <dbReference type="EMBL" id="CAJ1404800.1"/>
    </source>
</evidence>
<feature type="transmembrane region" description="Helical" evidence="1">
    <location>
        <begin position="744"/>
        <end position="764"/>
    </location>
</feature>